<organism evidence="10 11">
    <name type="scientific">Romboutsia weinsteinii</name>
    <dbReference type="NCBI Taxonomy" id="2020949"/>
    <lineage>
        <taxon>Bacteria</taxon>
        <taxon>Bacillati</taxon>
        <taxon>Bacillota</taxon>
        <taxon>Clostridia</taxon>
        <taxon>Peptostreptococcales</taxon>
        <taxon>Peptostreptococcaceae</taxon>
        <taxon>Romboutsia</taxon>
    </lineage>
</organism>
<dbReference type="SUPFAM" id="SSF82689">
    <property type="entry name" value="Mechanosensitive channel protein MscS (YggB), C-terminal domain"/>
    <property type="match status" value="1"/>
</dbReference>
<feature type="domain" description="Mechanosensitive ion channel MscS" evidence="8">
    <location>
        <begin position="122"/>
        <end position="187"/>
    </location>
</feature>
<dbReference type="PANTHER" id="PTHR30221:SF1">
    <property type="entry name" value="SMALL-CONDUCTANCE MECHANOSENSITIVE CHANNEL"/>
    <property type="match status" value="1"/>
</dbReference>
<dbReference type="InterPro" id="IPR045275">
    <property type="entry name" value="MscS_archaea/bacteria_type"/>
</dbReference>
<feature type="transmembrane region" description="Helical" evidence="7">
    <location>
        <begin position="75"/>
        <end position="97"/>
    </location>
</feature>
<reference evidence="10 11" key="1">
    <citation type="journal article" date="2017" name="Genome Announc.">
        <title>Draft Genome Sequence of Romboutsia weinsteinii sp. nov. Strain CCRI-19649(T) Isolated from Surface Water.</title>
        <authorList>
            <person name="Maheux A.F."/>
            <person name="Boudreau D.K."/>
            <person name="Berube E."/>
            <person name="Boissinot M."/>
            <person name="Cantin P."/>
            <person name="Raymond F."/>
            <person name="Corbeil J."/>
            <person name="Omar R.F."/>
            <person name="Bergeron M.G."/>
        </authorList>
    </citation>
    <scope>NUCLEOTIDE SEQUENCE [LARGE SCALE GENOMIC DNA]</scope>
    <source>
        <strain evidence="10 11">CCRI-19649</strain>
    </source>
</reference>
<dbReference type="Gene3D" id="2.30.30.60">
    <property type="match status" value="1"/>
</dbReference>
<proteinExistence type="inferred from homology"/>
<dbReference type="Pfam" id="PF21082">
    <property type="entry name" value="MS_channel_3rd"/>
    <property type="match status" value="1"/>
</dbReference>
<dbReference type="EMBL" id="NOJY02000018">
    <property type="protein sequence ID" value="RDY26953.1"/>
    <property type="molecule type" value="Genomic_DNA"/>
</dbReference>
<evidence type="ECO:0000256" key="2">
    <source>
        <dbReference type="ARBA" id="ARBA00008017"/>
    </source>
</evidence>
<keyword evidence="11" id="KW-1185">Reference proteome</keyword>
<feature type="domain" description="Mechanosensitive ion channel MscS C-terminal" evidence="9">
    <location>
        <begin position="194"/>
        <end position="276"/>
    </location>
</feature>
<keyword evidence="3" id="KW-1003">Cell membrane</keyword>
<evidence type="ECO:0000259" key="9">
    <source>
        <dbReference type="Pfam" id="PF21082"/>
    </source>
</evidence>
<dbReference type="GO" id="GO:0008381">
    <property type="term" value="F:mechanosensitive monoatomic ion channel activity"/>
    <property type="evidence" value="ECO:0007669"/>
    <property type="project" value="InterPro"/>
</dbReference>
<evidence type="ECO:0000256" key="4">
    <source>
        <dbReference type="ARBA" id="ARBA00022692"/>
    </source>
</evidence>
<dbReference type="Gene3D" id="3.30.70.100">
    <property type="match status" value="1"/>
</dbReference>
<gene>
    <name evidence="10" type="ORF">CHL78_011495</name>
</gene>
<evidence type="ECO:0000256" key="6">
    <source>
        <dbReference type="ARBA" id="ARBA00023136"/>
    </source>
</evidence>
<sequence>MDFDLKNVDGTVETFKNLDLNSLIEKLLGWATTNGFKLIVGFLIISIGFKIIKKLVSRVVDFLEKRDVDLTLRRFLKSLITGAAKTALVIGVASGYWGMDLTGVAAIVASAGVAIGLALQGSLSNFAGGFIILLLRPFKVGDYIQAASYEGSVEQIGVFYTHLATVDNKVILIPNGTLSNGSLINYSAKETRRVDLTFGVAYDSDILHVRKVLQEIVNKHKLILDYPEPFVGIMEHGPSSVNFVVRVWTQTSDYWNVYFDLLEEVKLRFDEEEISIPYPQMDLHFRKVE</sequence>
<dbReference type="AlphaFoldDB" id="A0A371J2N5"/>
<evidence type="ECO:0000256" key="7">
    <source>
        <dbReference type="SAM" id="Phobius"/>
    </source>
</evidence>
<comment type="similarity">
    <text evidence="2">Belongs to the MscS (TC 1.A.23) family.</text>
</comment>
<accession>A0A371J2N5</accession>
<evidence type="ECO:0000256" key="3">
    <source>
        <dbReference type="ARBA" id="ARBA00022475"/>
    </source>
</evidence>
<dbReference type="PROSITE" id="PS01246">
    <property type="entry name" value="UPF0003"/>
    <property type="match status" value="1"/>
</dbReference>
<keyword evidence="5 7" id="KW-1133">Transmembrane helix</keyword>
<comment type="subcellular location">
    <subcellularLocation>
        <location evidence="1">Cell membrane</location>
        <topology evidence="1">Multi-pass membrane protein</topology>
    </subcellularLocation>
</comment>
<feature type="transmembrane region" description="Helical" evidence="7">
    <location>
        <begin position="27"/>
        <end position="49"/>
    </location>
</feature>
<dbReference type="RefSeq" id="WP_094368067.1">
    <property type="nucleotide sequence ID" value="NZ_NOJY02000018.1"/>
</dbReference>
<dbReference type="OrthoDB" id="9809206at2"/>
<keyword evidence="6 7" id="KW-0472">Membrane</keyword>
<name>A0A371J2N5_9FIRM</name>
<dbReference type="GO" id="GO:0005886">
    <property type="term" value="C:plasma membrane"/>
    <property type="evidence" value="ECO:0007669"/>
    <property type="project" value="UniProtKB-SubCell"/>
</dbReference>
<dbReference type="PANTHER" id="PTHR30221">
    <property type="entry name" value="SMALL-CONDUCTANCE MECHANOSENSITIVE CHANNEL"/>
    <property type="match status" value="1"/>
</dbReference>
<dbReference type="Gene3D" id="1.10.287.1260">
    <property type="match status" value="1"/>
</dbReference>
<dbReference type="InterPro" id="IPR023408">
    <property type="entry name" value="MscS_beta-dom_sf"/>
</dbReference>
<dbReference type="Pfam" id="PF00924">
    <property type="entry name" value="MS_channel_2nd"/>
    <property type="match status" value="1"/>
</dbReference>
<feature type="transmembrane region" description="Helical" evidence="7">
    <location>
        <begin position="103"/>
        <end position="135"/>
    </location>
</feature>
<dbReference type="SUPFAM" id="SSF82861">
    <property type="entry name" value="Mechanosensitive channel protein MscS (YggB), transmembrane region"/>
    <property type="match status" value="1"/>
</dbReference>
<dbReference type="InterPro" id="IPR011014">
    <property type="entry name" value="MscS_channel_TM-2"/>
</dbReference>
<dbReference type="InterPro" id="IPR006686">
    <property type="entry name" value="MscS_channel_CS"/>
</dbReference>
<evidence type="ECO:0000256" key="1">
    <source>
        <dbReference type="ARBA" id="ARBA00004651"/>
    </source>
</evidence>
<dbReference type="InterPro" id="IPR010920">
    <property type="entry name" value="LSM_dom_sf"/>
</dbReference>
<evidence type="ECO:0000313" key="10">
    <source>
        <dbReference type="EMBL" id="RDY26953.1"/>
    </source>
</evidence>
<dbReference type="InterPro" id="IPR049278">
    <property type="entry name" value="MS_channel_C"/>
</dbReference>
<keyword evidence="4 7" id="KW-0812">Transmembrane</keyword>
<dbReference type="Proteomes" id="UP000215694">
    <property type="component" value="Unassembled WGS sequence"/>
</dbReference>
<protein>
    <submittedName>
        <fullName evidence="10">Mechanosensitive ion channel family protein</fullName>
    </submittedName>
</protein>
<dbReference type="SUPFAM" id="SSF50182">
    <property type="entry name" value="Sm-like ribonucleoproteins"/>
    <property type="match status" value="1"/>
</dbReference>
<dbReference type="InterPro" id="IPR011066">
    <property type="entry name" value="MscS_channel_C_sf"/>
</dbReference>
<dbReference type="InterPro" id="IPR006685">
    <property type="entry name" value="MscS_channel_2nd"/>
</dbReference>
<evidence type="ECO:0000256" key="5">
    <source>
        <dbReference type="ARBA" id="ARBA00022989"/>
    </source>
</evidence>
<evidence type="ECO:0000313" key="11">
    <source>
        <dbReference type="Proteomes" id="UP000215694"/>
    </source>
</evidence>
<comment type="caution">
    <text evidence="10">The sequence shown here is derived from an EMBL/GenBank/DDBJ whole genome shotgun (WGS) entry which is preliminary data.</text>
</comment>
<evidence type="ECO:0000259" key="8">
    <source>
        <dbReference type="Pfam" id="PF00924"/>
    </source>
</evidence>